<feature type="transmembrane region" description="Helical" evidence="2">
    <location>
        <begin position="27"/>
        <end position="52"/>
    </location>
</feature>
<protein>
    <submittedName>
        <fullName evidence="3">Uncharacterized protein</fullName>
    </submittedName>
</protein>
<sequence length="310" mass="35790">MFLFNVVKKDEDGNVKSFEFMKLLNRIIFRGASCGKIVCCSGWSLLGIYSTTQLKYIIPFMSKLICGTAIVVGGFSISTWIVSYFIYKQEEDEVVIIESEHEKYLNFINNDYDLFIDIYKTKSEKYFTNDTKTFVSDLKLAENHETYELPYSYNDKLIFYYDDDSQSFQYYCQSDVSCKILNSACRTYTIGKKCIQLFQDEEEIHYMQGEAAGTIDASFANIETECMLSESKPTSPSGESEEEESNGFVNIFYSKNSKSTGKGKSNIIPPKKSNKFLYKGSIDEYKRNFLGKKNDSKQTSYEEYRVKCLK</sequence>
<dbReference type="EMBL" id="MN741012">
    <property type="protein sequence ID" value="QHU22591.1"/>
    <property type="molecule type" value="Genomic_DNA"/>
</dbReference>
<evidence type="ECO:0000256" key="2">
    <source>
        <dbReference type="SAM" id="Phobius"/>
    </source>
</evidence>
<keyword evidence="2" id="KW-1133">Transmembrane helix</keyword>
<evidence type="ECO:0000313" key="3">
    <source>
        <dbReference type="EMBL" id="QHU22591.1"/>
    </source>
</evidence>
<feature type="compositionally biased region" description="Low complexity" evidence="1">
    <location>
        <begin position="254"/>
        <end position="266"/>
    </location>
</feature>
<accession>A0A6C0KZC7</accession>
<keyword evidence="2" id="KW-0812">Transmembrane</keyword>
<evidence type="ECO:0000256" key="1">
    <source>
        <dbReference type="SAM" id="MobiDB-lite"/>
    </source>
</evidence>
<proteinExistence type="predicted"/>
<name>A0A6C0KZC7_9ZZZZ</name>
<feature type="region of interest" description="Disordered" evidence="1">
    <location>
        <begin position="254"/>
        <end position="274"/>
    </location>
</feature>
<keyword evidence="2" id="KW-0472">Membrane</keyword>
<reference evidence="3" key="1">
    <citation type="journal article" date="2020" name="Nature">
        <title>Giant virus diversity and host interactions through global metagenomics.</title>
        <authorList>
            <person name="Schulz F."/>
            <person name="Roux S."/>
            <person name="Paez-Espino D."/>
            <person name="Jungbluth S."/>
            <person name="Walsh D.A."/>
            <person name="Denef V.J."/>
            <person name="McMahon K.D."/>
            <person name="Konstantinidis K.T."/>
            <person name="Eloe-Fadrosh E.A."/>
            <person name="Kyrpides N.C."/>
            <person name="Woyke T."/>
        </authorList>
    </citation>
    <scope>NUCLEOTIDE SEQUENCE</scope>
    <source>
        <strain evidence="3">GVMAG-S-ERX555907-102</strain>
    </source>
</reference>
<feature type="transmembrane region" description="Helical" evidence="2">
    <location>
        <begin position="64"/>
        <end position="87"/>
    </location>
</feature>
<organism evidence="3">
    <name type="scientific">viral metagenome</name>
    <dbReference type="NCBI Taxonomy" id="1070528"/>
    <lineage>
        <taxon>unclassified sequences</taxon>
        <taxon>metagenomes</taxon>
        <taxon>organismal metagenomes</taxon>
    </lineage>
</organism>
<dbReference type="AlphaFoldDB" id="A0A6C0KZC7"/>